<keyword evidence="6 9" id="KW-0418">Kinase</keyword>
<dbReference type="InterPro" id="IPR006001">
    <property type="entry name" value="Therm_gnt_kin"/>
</dbReference>
<evidence type="ECO:0000256" key="6">
    <source>
        <dbReference type="ARBA" id="ARBA00022777"/>
    </source>
</evidence>
<comment type="caution">
    <text evidence="10">The sequence shown here is derived from an EMBL/GenBank/DDBJ whole genome shotgun (WGS) entry which is preliminary data.</text>
</comment>
<sequence length="167" mass="17872">MGVSGTGKTTIARLLATRLGIPFADADDFHPPANVAKMSSGAPLDDSDRGPWLTAVGRWLHDRCTAGTGAVVACSALKRRYRDILHASAPSVFFLLLTASREQLIERMTHRHGHYMPLSLLDSQLAALEPLQPTERGATLSAHRAPDNVAETAAALVREATGTPQPE</sequence>
<keyword evidence="7 9" id="KW-0067">ATP-binding</keyword>
<proteinExistence type="inferred from homology"/>
<gene>
    <name evidence="10" type="ORF">ACH49W_00295</name>
</gene>
<accession>A0ABW7WRH2</accession>
<organism evidence="10 11">
    <name type="scientific">Nocardia xishanensis</name>
    <dbReference type="NCBI Taxonomy" id="238964"/>
    <lineage>
        <taxon>Bacteria</taxon>
        <taxon>Bacillati</taxon>
        <taxon>Actinomycetota</taxon>
        <taxon>Actinomycetes</taxon>
        <taxon>Mycobacteriales</taxon>
        <taxon>Nocardiaceae</taxon>
        <taxon>Nocardia</taxon>
    </lineage>
</organism>
<dbReference type="CDD" id="cd02021">
    <property type="entry name" value="GntK"/>
    <property type="match status" value="1"/>
</dbReference>
<evidence type="ECO:0000256" key="7">
    <source>
        <dbReference type="ARBA" id="ARBA00022840"/>
    </source>
</evidence>
<dbReference type="InterPro" id="IPR027417">
    <property type="entry name" value="P-loop_NTPase"/>
</dbReference>
<keyword evidence="4 9" id="KW-0808">Transferase</keyword>
<dbReference type="NCBIfam" id="TIGR01313">
    <property type="entry name" value="therm_gnt_kin"/>
    <property type="match status" value="1"/>
</dbReference>
<comment type="similarity">
    <text evidence="2 9">Belongs to the gluconokinase GntK/GntV family.</text>
</comment>
<evidence type="ECO:0000256" key="9">
    <source>
        <dbReference type="RuleBase" id="RU363066"/>
    </source>
</evidence>
<dbReference type="InterPro" id="IPR031322">
    <property type="entry name" value="Shikimate/glucono_kinase"/>
</dbReference>
<protein>
    <recommendedName>
        <fullName evidence="3 9">Gluconokinase</fullName>
        <ecNumber evidence="3 9">2.7.1.12</ecNumber>
    </recommendedName>
</protein>
<dbReference type="Gene3D" id="3.40.50.300">
    <property type="entry name" value="P-loop containing nucleotide triphosphate hydrolases"/>
    <property type="match status" value="1"/>
</dbReference>
<dbReference type="EC" id="2.7.1.12" evidence="3 9"/>
<dbReference type="Proteomes" id="UP001611415">
    <property type="component" value="Unassembled WGS sequence"/>
</dbReference>
<evidence type="ECO:0000256" key="3">
    <source>
        <dbReference type="ARBA" id="ARBA00012054"/>
    </source>
</evidence>
<dbReference type="EMBL" id="JBIRYO010000001">
    <property type="protein sequence ID" value="MFI2471792.1"/>
    <property type="molecule type" value="Genomic_DNA"/>
</dbReference>
<evidence type="ECO:0000256" key="2">
    <source>
        <dbReference type="ARBA" id="ARBA00008420"/>
    </source>
</evidence>
<reference evidence="10 11" key="1">
    <citation type="submission" date="2024-10" db="EMBL/GenBank/DDBJ databases">
        <title>The Natural Products Discovery Center: Release of the First 8490 Sequenced Strains for Exploring Actinobacteria Biosynthetic Diversity.</title>
        <authorList>
            <person name="Kalkreuter E."/>
            <person name="Kautsar S.A."/>
            <person name="Yang D."/>
            <person name="Bader C.D."/>
            <person name="Teijaro C.N."/>
            <person name="Fluegel L."/>
            <person name="Davis C.M."/>
            <person name="Simpson J.R."/>
            <person name="Lauterbach L."/>
            <person name="Steele A.D."/>
            <person name="Gui C."/>
            <person name="Meng S."/>
            <person name="Li G."/>
            <person name="Viehrig K."/>
            <person name="Ye F."/>
            <person name="Su P."/>
            <person name="Kiefer A.F."/>
            <person name="Nichols A."/>
            <person name="Cepeda A.J."/>
            <person name="Yan W."/>
            <person name="Fan B."/>
            <person name="Jiang Y."/>
            <person name="Adhikari A."/>
            <person name="Zheng C.-J."/>
            <person name="Schuster L."/>
            <person name="Cowan T.M."/>
            <person name="Smanski M.J."/>
            <person name="Chevrette M.G."/>
            <person name="De Carvalho L.P.S."/>
            <person name="Shen B."/>
        </authorList>
    </citation>
    <scope>NUCLEOTIDE SEQUENCE [LARGE SCALE GENOMIC DNA]</scope>
    <source>
        <strain evidence="10 11">NPDC019275</strain>
    </source>
</reference>
<dbReference type="PANTHER" id="PTHR43442">
    <property type="entry name" value="GLUCONOKINASE-RELATED"/>
    <property type="match status" value="1"/>
</dbReference>
<evidence type="ECO:0000313" key="10">
    <source>
        <dbReference type="EMBL" id="MFI2471792.1"/>
    </source>
</evidence>
<evidence type="ECO:0000256" key="1">
    <source>
        <dbReference type="ARBA" id="ARBA00004761"/>
    </source>
</evidence>
<dbReference type="RefSeq" id="WP_357400875.1">
    <property type="nucleotide sequence ID" value="NZ_JBEYCD010000001.1"/>
</dbReference>
<dbReference type="PANTHER" id="PTHR43442:SF3">
    <property type="entry name" value="GLUCONOKINASE-RELATED"/>
    <property type="match status" value="1"/>
</dbReference>
<name>A0ABW7WRH2_9NOCA</name>
<evidence type="ECO:0000256" key="8">
    <source>
        <dbReference type="ARBA" id="ARBA00048090"/>
    </source>
</evidence>
<keyword evidence="11" id="KW-1185">Reference proteome</keyword>
<dbReference type="Pfam" id="PF01202">
    <property type="entry name" value="SKI"/>
    <property type="match status" value="1"/>
</dbReference>
<evidence type="ECO:0000256" key="4">
    <source>
        <dbReference type="ARBA" id="ARBA00022679"/>
    </source>
</evidence>
<keyword evidence="5 9" id="KW-0547">Nucleotide-binding</keyword>
<dbReference type="SUPFAM" id="SSF52540">
    <property type="entry name" value="P-loop containing nucleoside triphosphate hydrolases"/>
    <property type="match status" value="1"/>
</dbReference>
<comment type="catalytic activity">
    <reaction evidence="8 9">
        <text>D-gluconate + ATP = 6-phospho-D-gluconate + ADP + H(+)</text>
        <dbReference type="Rhea" id="RHEA:19433"/>
        <dbReference type="ChEBI" id="CHEBI:15378"/>
        <dbReference type="ChEBI" id="CHEBI:18391"/>
        <dbReference type="ChEBI" id="CHEBI:30616"/>
        <dbReference type="ChEBI" id="CHEBI:58759"/>
        <dbReference type="ChEBI" id="CHEBI:456216"/>
        <dbReference type="EC" id="2.7.1.12"/>
    </reaction>
</comment>
<evidence type="ECO:0000256" key="5">
    <source>
        <dbReference type="ARBA" id="ARBA00022741"/>
    </source>
</evidence>
<comment type="pathway">
    <text evidence="1">Carbohydrate acid metabolism.</text>
</comment>
<evidence type="ECO:0000313" key="11">
    <source>
        <dbReference type="Proteomes" id="UP001611415"/>
    </source>
</evidence>